<sequence length="1677" mass="188842">MAEDVEVLQDKSPNTCCAALKKKHSKLLEKYSKLEEIKNKFRDCTALVQQKYDVIEKENESLKKALAELKLQANIWKDEKEKESGIRIDLEDEVSALQDEVQLLKQNSNVASQKADEQLQERLNVAEKEIKRLKELLDKERERAASEKKNAELGKKKADEALKKLEMGKNKVSEAQKVANVEKKKAEESRLLYEKLKKEMDAVKLTLDSERSKLEASDKRAETEKRNAVRERERADLAVGNAKEQQEFAETNLKKAMSEKGRADGLNKKLEETRNRAEKLEAELREHLCSKKLVKAQANESNTGRNAELVSSVGVRMLKNDGVTSQWLEKLLLEKEQHIMREKKRADSEKKKARKQKKVAESHKTMAIEQKHRADQLSRELESYKLRFEELQKQLQEFVSYRKYAENSPLRHNNVISETDTIKLLKKRLKLEKMLVTHAKKASEVEAIRNSMLHQELCRLKQECLRFQRRLDILDDSFLHDSEGIHQLEKTGNQTSTRETLCSNGFRRQLISGELDMVERREFLDAVESIENLYSKGEKLHRRVSKKLSLLHSILDDQKDEPEAGNVKKNSSGKLVRPLKRRKTSCEGTIVVHHLQGSAEPKRMLNSNIDHPDPSCLRASAPRLDVMTSDQHFKDGPNNVLGSNQCIPQNFDDMAAIDYMKLLEMDNAAEEISYRRAIAMPLSPMLPEVDFNGDDKVEVDNSEMVVDESSQEEWSNVRDIMASPWPSSFKIIDVEKNQTSLVFNGHVSSQLQTKEDSVDFLIDTNYVPVSDAHFHHFSGGKLGMSDLSGYANEEKTDIPCERRIGLLKYFVVSADSKDNCSISRILQTINGCKPLCSLLHSAKIFLQSILQTLSKAEDLSVKEKACVFFSLILHGISEVELCDPVLRRLFMESCDLSELLAVIEDFLLQRKVLACGDVSAESKVLPSSRINLVLNGNAIMLYEMMASAHLLVVGGSLLASLCSAVDRIGFLCEMSCNIIMMPTFDPAVLLPVLHVFAHTCGSTYFTLQQYSIAMAVVKSLVTFLEKQTSSTNSVSSSPSTVENLFKSWLCCKNCPFSEGALPIEDVPLLLLQNLQNHDRSDYWPQDSLELVNSLVPRIWSDEERTEEVSALTKAAPLSTTAYEHLCDIIDILSLTEILASFMSWDWTVDHIVRPICEYLESHRMECFSAAIIILLGQIGSFGVVAGGYEDAGVKKLREQLSAFACEITFMKLSLLFNLPFVLSLLSCEQQSLVRLHLASSESNCVTSYRPRPPLTNLATEWLNVDEQRSNSDPENQQSCLIAHNPRCKNLHRSKTAPAMATIHEIDRSSAAKPPPPLFAKQSIVRQGVILLIIYLSLGVLIYSLNRHNFRAIETNSVVDALYFCIVTMCTIGYGDITPDSAATKLFSIAFVLVGFGFIDILLTGMVSYMLDLQENYLLKSIKGGGAHDPGSYIIDVKKGRMRIRMKVALALGVVVLCIGIGVSVMHFVERLNWLDSFYLSVMSVTTVGYGDRAFSTLPGRIFASLWLLVSTLAVARAFLYLAEARVDKRNRRMAKWVLGQNMTVAQFLAADIDNNGSVRQVLNFLCTNAFAGKKFGRECIHVEPANSAIVLAVSEAVFLYSDCISTKKFLAFYGVNSVSSAGHILTVRKSEYVVYKLKEMGKVSEKDILQVCKQFERLDPDNCGKITLADLKENHHA</sequence>
<evidence type="ECO:0000256" key="9">
    <source>
        <dbReference type="ARBA" id="ARBA00022826"/>
    </source>
</evidence>
<keyword evidence="15 19" id="KW-0407">Ion channel</keyword>
<dbReference type="Pfam" id="PF07885">
    <property type="entry name" value="Ion_trans_2"/>
    <property type="match status" value="2"/>
</dbReference>
<evidence type="ECO:0000256" key="1">
    <source>
        <dbReference type="ARBA" id="ARBA00004141"/>
    </source>
</evidence>
<feature type="region of interest" description="Disordered" evidence="16">
    <location>
        <begin position="342"/>
        <end position="373"/>
    </location>
</feature>
<evidence type="ECO:0000256" key="13">
    <source>
        <dbReference type="ARBA" id="ARBA00023065"/>
    </source>
</evidence>
<proteinExistence type="inferred from homology"/>
<keyword evidence="7" id="KW-0479">Metal-binding</keyword>
<keyword evidence="12 17" id="KW-1133">Transmembrane helix</keyword>
<evidence type="ECO:0000256" key="7">
    <source>
        <dbReference type="ARBA" id="ARBA00022723"/>
    </source>
</evidence>
<dbReference type="PRINTS" id="PR01333">
    <property type="entry name" value="2POREKCHANEL"/>
</dbReference>
<keyword evidence="10" id="KW-0106">Calcium</keyword>
<evidence type="ECO:0000256" key="4">
    <source>
        <dbReference type="ARBA" id="ARBA00022448"/>
    </source>
</evidence>
<dbReference type="GO" id="GO:0005267">
    <property type="term" value="F:potassium channel activity"/>
    <property type="evidence" value="ECO:0007669"/>
    <property type="project" value="UniProtKB-KW"/>
</dbReference>
<dbReference type="GO" id="GO:0046872">
    <property type="term" value="F:metal ion binding"/>
    <property type="evidence" value="ECO:0007669"/>
    <property type="project" value="UniProtKB-KW"/>
</dbReference>
<protein>
    <submittedName>
        <fullName evidence="19">Two-pore potassium channel 3</fullName>
    </submittedName>
</protein>
<dbReference type="InterPro" id="IPR013099">
    <property type="entry name" value="K_chnl_dom"/>
</dbReference>
<feature type="transmembrane region" description="Helical" evidence="17">
    <location>
        <begin position="1447"/>
        <end position="1468"/>
    </location>
</feature>
<feature type="transmembrane region" description="Helical" evidence="17">
    <location>
        <begin position="1356"/>
        <end position="1373"/>
    </location>
</feature>
<feature type="transmembrane region" description="Helical" evidence="17">
    <location>
        <begin position="1323"/>
        <end position="1344"/>
    </location>
</feature>
<dbReference type="EMBL" id="JACGWM010000007">
    <property type="protein sequence ID" value="KAL0363537.1"/>
    <property type="molecule type" value="Genomic_DNA"/>
</dbReference>
<evidence type="ECO:0000256" key="12">
    <source>
        <dbReference type="ARBA" id="ARBA00022989"/>
    </source>
</evidence>
<feature type="domain" description="Potassium channel" evidence="18">
    <location>
        <begin position="1329"/>
        <end position="1409"/>
    </location>
</feature>
<comment type="subunit">
    <text evidence="3">Homodimer.</text>
</comment>
<comment type="subcellular location">
    <subcellularLocation>
        <location evidence="1">Membrane</location>
        <topology evidence="1">Multi-pass membrane protein</topology>
    </subcellularLocation>
</comment>
<reference evidence="19" key="1">
    <citation type="submission" date="2020-06" db="EMBL/GenBank/DDBJ databases">
        <authorList>
            <person name="Li T."/>
            <person name="Hu X."/>
            <person name="Zhang T."/>
            <person name="Song X."/>
            <person name="Zhang H."/>
            <person name="Dai N."/>
            <person name="Sheng W."/>
            <person name="Hou X."/>
            <person name="Wei L."/>
        </authorList>
    </citation>
    <scope>NUCLEOTIDE SEQUENCE</scope>
    <source>
        <strain evidence="19">KEN8</strain>
        <tissue evidence="19">Leaf</tissue>
    </source>
</reference>
<evidence type="ECO:0000256" key="5">
    <source>
        <dbReference type="ARBA" id="ARBA00022538"/>
    </source>
</evidence>
<evidence type="ECO:0000256" key="14">
    <source>
        <dbReference type="ARBA" id="ARBA00023136"/>
    </source>
</evidence>
<dbReference type="GO" id="GO:0005774">
    <property type="term" value="C:vacuolar membrane"/>
    <property type="evidence" value="ECO:0007669"/>
    <property type="project" value="UniProtKB-ARBA"/>
</dbReference>
<keyword evidence="4" id="KW-0813">Transport</keyword>
<dbReference type="Gene3D" id="1.10.287.70">
    <property type="match status" value="2"/>
</dbReference>
<feature type="compositionally biased region" description="Basic and acidic residues" evidence="16">
    <location>
        <begin position="358"/>
        <end position="373"/>
    </location>
</feature>
<accession>A0AAW2Q706</accession>
<evidence type="ECO:0000313" key="19">
    <source>
        <dbReference type="EMBL" id="KAL0363537.1"/>
    </source>
</evidence>
<feature type="region of interest" description="Disordered" evidence="16">
    <location>
        <begin position="560"/>
        <end position="579"/>
    </location>
</feature>
<evidence type="ECO:0000256" key="2">
    <source>
        <dbReference type="ARBA" id="ARBA00010159"/>
    </source>
</evidence>
<evidence type="ECO:0000256" key="8">
    <source>
        <dbReference type="ARBA" id="ARBA00022737"/>
    </source>
</evidence>
<evidence type="ECO:0000256" key="16">
    <source>
        <dbReference type="SAM" id="MobiDB-lite"/>
    </source>
</evidence>
<keyword evidence="11" id="KW-0630">Potassium</keyword>
<comment type="caution">
    <text evidence="19">The sequence shown here is derived from an EMBL/GenBank/DDBJ whole genome shotgun (WGS) entry which is preliminary data.</text>
</comment>
<evidence type="ECO:0000256" key="6">
    <source>
        <dbReference type="ARBA" id="ARBA00022692"/>
    </source>
</evidence>
<keyword evidence="6 17" id="KW-0812">Transmembrane</keyword>
<comment type="similarity">
    <text evidence="2">Belongs to the two pore domain potassium channel (TC 1.A.1.7) family.</text>
</comment>
<reference evidence="19" key="2">
    <citation type="journal article" date="2024" name="Plant">
        <title>Genomic evolution and insights into agronomic trait innovations of Sesamum species.</title>
        <authorList>
            <person name="Miao H."/>
            <person name="Wang L."/>
            <person name="Qu L."/>
            <person name="Liu H."/>
            <person name="Sun Y."/>
            <person name="Le M."/>
            <person name="Wang Q."/>
            <person name="Wei S."/>
            <person name="Zheng Y."/>
            <person name="Lin W."/>
            <person name="Duan Y."/>
            <person name="Cao H."/>
            <person name="Xiong S."/>
            <person name="Wang X."/>
            <person name="Wei L."/>
            <person name="Li C."/>
            <person name="Ma Q."/>
            <person name="Ju M."/>
            <person name="Zhao R."/>
            <person name="Li G."/>
            <person name="Mu C."/>
            <person name="Tian Q."/>
            <person name="Mei H."/>
            <person name="Zhang T."/>
            <person name="Gao T."/>
            <person name="Zhang H."/>
        </authorList>
    </citation>
    <scope>NUCLEOTIDE SEQUENCE</scope>
    <source>
        <strain evidence="19">KEN8</strain>
    </source>
</reference>
<feature type="transmembrane region" description="Helical" evidence="17">
    <location>
        <begin position="1385"/>
        <end position="1410"/>
    </location>
</feature>
<dbReference type="FunFam" id="1.10.287.70:FF:000102">
    <property type="entry name" value="Two-pore potassium channel 3"/>
    <property type="match status" value="1"/>
</dbReference>
<evidence type="ECO:0000259" key="18">
    <source>
        <dbReference type="Pfam" id="PF07885"/>
    </source>
</evidence>
<name>A0AAW2Q706_9LAMI</name>
<evidence type="ECO:0000256" key="15">
    <source>
        <dbReference type="ARBA" id="ARBA00023303"/>
    </source>
</evidence>
<dbReference type="SUPFAM" id="SSF81324">
    <property type="entry name" value="Voltage-gated potassium channels"/>
    <property type="match status" value="2"/>
</dbReference>
<keyword evidence="14 17" id="KW-0472">Membrane</keyword>
<feature type="transmembrane region" description="Helical" evidence="17">
    <location>
        <begin position="1501"/>
        <end position="1522"/>
    </location>
</feature>
<feature type="domain" description="Potassium channel" evidence="18">
    <location>
        <begin position="1454"/>
        <end position="1523"/>
    </location>
</feature>
<keyword evidence="5" id="KW-0633">Potassium transport</keyword>
<dbReference type="PANTHER" id="PTHR35480:SF1">
    <property type="entry name" value="MATERNAL EFFECT EMBRYO ARREST 22"/>
    <property type="match status" value="1"/>
</dbReference>
<gene>
    <name evidence="19" type="ORF">Scaly_1308900</name>
</gene>
<dbReference type="InterPro" id="IPR003280">
    <property type="entry name" value="2pore_dom_K_chnl"/>
</dbReference>
<keyword evidence="13" id="KW-0406">Ion transport</keyword>
<feature type="compositionally biased region" description="Basic and acidic residues" evidence="16">
    <location>
        <begin position="212"/>
        <end position="236"/>
    </location>
</feature>
<evidence type="ECO:0000256" key="11">
    <source>
        <dbReference type="ARBA" id="ARBA00022958"/>
    </source>
</evidence>
<evidence type="ECO:0000256" key="17">
    <source>
        <dbReference type="SAM" id="Phobius"/>
    </source>
</evidence>
<dbReference type="PANTHER" id="PTHR35480">
    <property type="entry name" value="MATERNAL EFFECT EMBRYO ARREST 22"/>
    <property type="match status" value="1"/>
</dbReference>
<feature type="region of interest" description="Disordered" evidence="16">
    <location>
        <begin position="212"/>
        <end position="247"/>
    </location>
</feature>
<organism evidence="19">
    <name type="scientific">Sesamum calycinum</name>
    <dbReference type="NCBI Taxonomy" id="2727403"/>
    <lineage>
        <taxon>Eukaryota</taxon>
        <taxon>Viridiplantae</taxon>
        <taxon>Streptophyta</taxon>
        <taxon>Embryophyta</taxon>
        <taxon>Tracheophyta</taxon>
        <taxon>Spermatophyta</taxon>
        <taxon>Magnoliopsida</taxon>
        <taxon>eudicotyledons</taxon>
        <taxon>Gunneridae</taxon>
        <taxon>Pentapetalae</taxon>
        <taxon>asterids</taxon>
        <taxon>lamiids</taxon>
        <taxon>Lamiales</taxon>
        <taxon>Pedaliaceae</taxon>
        <taxon>Sesamum</taxon>
    </lineage>
</organism>
<evidence type="ECO:0000256" key="3">
    <source>
        <dbReference type="ARBA" id="ARBA00011738"/>
    </source>
</evidence>
<evidence type="ECO:0000256" key="10">
    <source>
        <dbReference type="ARBA" id="ARBA00022837"/>
    </source>
</evidence>
<keyword evidence="9" id="KW-0631">Potassium channel</keyword>
<keyword evidence="8" id="KW-0677">Repeat</keyword>